<keyword evidence="6" id="KW-0067">ATP-binding</keyword>
<dbReference type="GO" id="GO:0006950">
    <property type="term" value="P:response to stress"/>
    <property type="evidence" value="ECO:0007669"/>
    <property type="project" value="UniProtKB-ARBA"/>
</dbReference>
<dbReference type="EMBL" id="EQ974228">
    <property type="protein sequence ID" value="EEF31645.1"/>
    <property type="molecule type" value="Genomic_DNA"/>
</dbReference>
<evidence type="ECO:0000259" key="8">
    <source>
        <dbReference type="SMART" id="SM00382"/>
    </source>
</evidence>
<feature type="compositionally biased region" description="Basic and acidic residues" evidence="7">
    <location>
        <begin position="434"/>
        <end position="448"/>
    </location>
</feature>
<dbReference type="KEGG" id="rcu:8267100"/>
<comment type="catalytic activity">
    <reaction evidence="5">
        <text>ATP + H2O = ADP + phosphate + H(+)</text>
        <dbReference type="Rhea" id="RHEA:13065"/>
        <dbReference type="ChEBI" id="CHEBI:15377"/>
        <dbReference type="ChEBI" id="CHEBI:15378"/>
        <dbReference type="ChEBI" id="CHEBI:30616"/>
        <dbReference type="ChEBI" id="CHEBI:43474"/>
        <dbReference type="ChEBI" id="CHEBI:456216"/>
    </reaction>
</comment>
<dbReference type="Proteomes" id="UP000008311">
    <property type="component" value="Unassembled WGS sequence"/>
</dbReference>
<accession>B9SXM0</accession>
<comment type="cofactor">
    <cofactor evidence="1">
        <name>Mg(2+)</name>
        <dbReference type="ChEBI" id="CHEBI:18420"/>
    </cofactor>
</comment>
<gene>
    <name evidence="9" type="ORF">RCOM_0017500</name>
</gene>
<evidence type="ECO:0000256" key="4">
    <source>
        <dbReference type="ARBA" id="ARBA00022842"/>
    </source>
</evidence>
<feature type="region of interest" description="Disordered" evidence="7">
    <location>
        <begin position="580"/>
        <end position="613"/>
    </location>
</feature>
<evidence type="ECO:0000256" key="3">
    <source>
        <dbReference type="ARBA" id="ARBA00022801"/>
    </source>
</evidence>
<dbReference type="Pfam" id="PF14363">
    <property type="entry name" value="AAA_assoc"/>
    <property type="match status" value="1"/>
</dbReference>
<dbReference type="InterPro" id="IPR027417">
    <property type="entry name" value="P-loop_NTPase"/>
</dbReference>
<feature type="compositionally biased region" description="Basic and acidic residues" evidence="7">
    <location>
        <begin position="580"/>
        <end position="599"/>
    </location>
</feature>
<evidence type="ECO:0000256" key="2">
    <source>
        <dbReference type="ARBA" id="ARBA00007448"/>
    </source>
</evidence>
<keyword evidence="10" id="KW-1185">Reference proteome</keyword>
<dbReference type="InterPro" id="IPR003593">
    <property type="entry name" value="AAA+_ATPase"/>
</dbReference>
<dbReference type="CDD" id="cd19510">
    <property type="entry name" value="RecA-like_BCS1"/>
    <property type="match status" value="1"/>
</dbReference>
<comment type="similarity">
    <text evidence="2">Belongs to the AAA ATPase family. BCS1 subfamily.</text>
</comment>
<name>B9SXM0_RICCO</name>
<dbReference type="InterPro" id="IPR003959">
    <property type="entry name" value="ATPase_AAA_core"/>
</dbReference>
<dbReference type="Pfam" id="PF05278">
    <property type="entry name" value="PEARLI-4"/>
    <property type="match status" value="1"/>
</dbReference>
<dbReference type="Pfam" id="PF00004">
    <property type="entry name" value="AAA"/>
    <property type="match status" value="1"/>
</dbReference>
<keyword evidence="4" id="KW-0460">Magnesium</keyword>
<dbReference type="GO" id="GO:0016887">
    <property type="term" value="F:ATP hydrolysis activity"/>
    <property type="evidence" value="ECO:0007669"/>
    <property type="project" value="InterPro"/>
</dbReference>
<reference evidence="10" key="1">
    <citation type="journal article" date="2010" name="Nat. Biotechnol.">
        <title>Draft genome sequence of the oilseed species Ricinus communis.</title>
        <authorList>
            <person name="Chan A.P."/>
            <person name="Crabtree J."/>
            <person name="Zhao Q."/>
            <person name="Lorenzi H."/>
            <person name="Orvis J."/>
            <person name="Puiu D."/>
            <person name="Melake-Berhan A."/>
            <person name="Jones K.M."/>
            <person name="Redman J."/>
            <person name="Chen G."/>
            <person name="Cahoon E.B."/>
            <person name="Gedil M."/>
            <person name="Stanke M."/>
            <person name="Haas B.J."/>
            <person name="Wortman J.R."/>
            <person name="Fraser-Liggett C.M."/>
            <person name="Ravel J."/>
            <person name="Rabinowicz P.D."/>
        </authorList>
    </citation>
    <scope>NUCLEOTIDE SEQUENCE [LARGE SCALE GENOMIC DNA]</scope>
    <source>
        <strain evidence="10">cv. Hale</strain>
    </source>
</reference>
<dbReference type="InterPro" id="IPR025753">
    <property type="entry name" value="AAA_N_dom"/>
</dbReference>
<evidence type="ECO:0000313" key="9">
    <source>
        <dbReference type="EMBL" id="EEF31645.1"/>
    </source>
</evidence>
<evidence type="ECO:0000256" key="5">
    <source>
        <dbReference type="ARBA" id="ARBA00049360"/>
    </source>
</evidence>
<keyword evidence="6" id="KW-0547">Nucleotide-binding</keyword>
<dbReference type="STRING" id="3988.B9SXM0"/>
<evidence type="ECO:0000256" key="1">
    <source>
        <dbReference type="ARBA" id="ARBA00001946"/>
    </source>
</evidence>
<proteinExistence type="inferred from homology"/>
<dbReference type="SUPFAM" id="SSF52540">
    <property type="entry name" value="P-loop containing nucleoside triphosphate hydrolases"/>
    <property type="match status" value="1"/>
</dbReference>
<dbReference type="InParanoid" id="B9SXM0"/>
<dbReference type="Gene3D" id="3.40.50.300">
    <property type="entry name" value="P-loop containing nucleotide triphosphate hydrolases"/>
    <property type="match status" value="1"/>
</dbReference>
<feature type="region of interest" description="Disordered" evidence="7">
    <location>
        <begin position="434"/>
        <end position="457"/>
    </location>
</feature>
<organism evidence="9 10">
    <name type="scientific">Ricinus communis</name>
    <name type="common">Castor bean</name>
    <dbReference type="NCBI Taxonomy" id="3988"/>
    <lineage>
        <taxon>Eukaryota</taxon>
        <taxon>Viridiplantae</taxon>
        <taxon>Streptophyta</taxon>
        <taxon>Embryophyta</taxon>
        <taxon>Tracheophyta</taxon>
        <taxon>Spermatophyta</taxon>
        <taxon>Magnoliopsida</taxon>
        <taxon>eudicotyledons</taxon>
        <taxon>Gunneridae</taxon>
        <taxon>Pentapetalae</taxon>
        <taxon>rosids</taxon>
        <taxon>fabids</taxon>
        <taxon>Malpighiales</taxon>
        <taxon>Euphorbiaceae</taxon>
        <taxon>Acalyphoideae</taxon>
        <taxon>Acalypheae</taxon>
        <taxon>Ricinus</taxon>
    </lineage>
</organism>
<dbReference type="PANTHER" id="PTHR23070">
    <property type="entry name" value="BCS1 AAA-TYPE ATPASE"/>
    <property type="match status" value="1"/>
</dbReference>
<evidence type="ECO:0000256" key="6">
    <source>
        <dbReference type="RuleBase" id="RU003651"/>
    </source>
</evidence>
<dbReference type="GO" id="GO:0005524">
    <property type="term" value="F:ATP binding"/>
    <property type="evidence" value="ECO:0007669"/>
    <property type="project" value="UniProtKB-KW"/>
</dbReference>
<dbReference type="eggNOG" id="KOG0743">
    <property type="taxonomic scope" value="Eukaryota"/>
</dbReference>
<dbReference type="Gene3D" id="6.10.280.40">
    <property type="match status" value="1"/>
</dbReference>
<dbReference type="InterPro" id="IPR007942">
    <property type="entry name" value="PLipase-like"/>
</dbReference>
<sequence>MGSSLSVLASIAILRSSFNDFVPQELRSYIIEFSRRFSSELTIVVKESHEGSTNHLFNALSTYLGSNAFNNPSAPRRMAVGKSESMKVLTYGLDRNSEIIDVFHGVPMKWGYYTDFNSTLHFELRWYELRFHKSYSDMVKNKYLPYILDMAKRIKDQNKVVKFYTTRGGRDGWSSKGIKLDHPMTFETLAMDGELKQQVIEDLDSFIGGKEYYKKIGKIWKRGYLLYGPPGTGKSSLIAAIANYLNFDIYNLNLSAVNSDSSLEYLLLHMSNRSILVVEDIDCSIMLQNRQTQDHQSDSISNNQIPRLPQVTLSGLLNAIDGLLSCCGDERIIIFTTNYKDRIDPALLRAGRMDKHIYLSYCTYSTFKQLAANYLDIWDHDLFSCIERLLKEVQVSPADVAGELMKAKDPKTSLNALIRFLENKKLEAQELEVRSEQSDSFNQKDEQSQKSCKTTDSGDSCFQNENEFKSVTAHSSALKKKEYTVKAEFEHILEAVLLKHGDIAANCSLHSLQCRSSFLDIVCGIIQKLQATETNDLTQFELESMSSSVHDLESVRLEVGWLRQRLEEIIQAVPPKKIKSENVEDTKEMDRKQDDRNEETLTLPKETATTPITNTRLHPLHHKSLVDGLL</sequence>
<dbReference type="OrthoDB" id="10251412at2759"/>
<protein>
    <submittedName>
        <fullName evidence="9">ATP binding protein, putative</fullName>
    </submittedName>
</protein>
<evidence type="ECO:0000313" key="10">
    <source>
        <dbReference type="Proteomes" id="UP000008311"/>
    </source>
</evidence>
<keyword evidence="3" id="KW-0378">Hydrolase</keyword>
<dbReference type="AlphaFoldDB" id="B9SXM0"/>
<feature type="domain" description="AAA+ ATPase" evidence="8">
    <location>
        <begin position="220"/>
        <end position="363"/>
    </location>
</feature>
<evidence type="ECO:0000256" key="7">
    <source>
        <dbReference type="SAM" id="MobiDB-lite"/>
    </source>
</evidence>
<dbReference type="InterPro" id="IPR058017">
    <property type="entry name" value="At3g28540-like_C"/>
</dbReference>
<dbReference type="PROSITE" id="PS00674">
    <property type="entry name" value="AAA"/>
    <property type="match status" value="1"/>
</dbReference>
<dbReference type="InterPro" id="IPR003960">
    <property type="entry name" value="ATPase_AAA_CS"/>
</dbReference>
<dbReference type="SMART" id="SM00382">
    <property type="entry name" value="AAA"/>
    <property type="match status" value="1"/>
</dbReference>
<dbReference type="Pfam" id="PF25568">
    <property type="entry name" value="AAA_lid_At3g28540"/>
    <property type="match status" value="1"/>
</dbReference>
<dbReference type="InterPro" id="IPR050747">
    <property type="entry name" value="Mitochondrial_chaperone_BCS1"/>
</dbReference>